<accession>A0A0E9TLF7</accession>
<evidence type="ECO:0000256" key="1">
    <source>
        <dbReference type="SAM" id="SignalP"/>
    </source>
</evidence>
<reference evidence="2" key="2">
    <citation type="journal article" date="2015" name="Fish Shellfish Immunol.">
        <title>Early steps in the European eel (Anguilla anguilla)-Vibrio vulnificus interaction in the gills: Role of the RtxA13 toxin.</title>
        <authorList>
            <person name="Callol A."/>
            <person name="Pajuelo D."/>
            <person name="Ebbesson L."/>
            <person name="Teles M."/>
            <person name="MacKenzie S."/>
            <person name="Amaro C."/>
        </authorList>
    </citation>
    <scope>NUCLEOTIDE SEQUENCE</scope>
</reference>
<sequence length="54" mass="6039">MSLGVCLILRICAMSVCTIPHCGLNPPHPVAFTAVYYNFDNNFSLKFLKQLHSL</sequence>
<dbReference type="EMBL" id="GBXM01054295">
    <property type="protein sequence ID" value="JAH54282.1"/>
    <property type="molecule type" value="Transcribed_RNA"/>
</dbReference>
<feature type="signal peptide" evidence="1">
    <location>
        <begin position="1"/>
        <end position="18"/>
    </location>
</feature>
<feature type="chain" id="PRO_5002433095" evidence="1">
    <location>
        <begin position="19"/>
        <end position="54"/>
    </location>
</feature>
<keyword evidence="1" id="KW-0732">Signal</keyword>
<evidence type="ECO:0000313" key="2">
    <source>
        <dbReference type="EMBL" id="JAH54282.1"/>
    </source>
</evidence>
<proteinExistence type="predicted"/>
<organism evidence="2">
    <name type="scientific">Anguilla anguilla</name>
    <name type="common">European freshwater eel</name>
    <name type="synonym">Muraena anguilla</name>
    <dbReference type="NCBI Taxonomy" id="7936"/>
    <lineage>
        <taxon>Eukaryota</taxon>
        <taxon>Metazoa</taxon>
        <taxon>Chordata</taxon>
        <taxon>Craniata</taxon>
        <taxon>Vertebrata</taxon>
        <taxon>Euteleostomi</taxon>
        <taxon>Actinopterygii</taxon>
        <taxon>Neopterygii</taxon>
        <taxon>Teleostei</taxon>
        <taxon>Anguilliformes</taxon>
        <taxon>Anguillidae</taxon>
        <taxon>Anguilla</taxon>
    </lineage>
</organism>
<reference evidence="2" key="1">
    <citation type="submission" date="2014-11" db="EMBL/GenBank/DDBJ databases">
        <authorList>
            <person name="Amaro Gonzalez C."/>
        </authorList>
    </citation>
    <scope>NUCLEOTIDE SEQUENCE</scope>
</reference>
<protein>
    <submittedName>
        <fullName evidence="2">Uncharacterized protein</fullName>
    </submittedName>
</protein>
<dbReference type="AlphaFoldDB" id="A0A0E9TLF7"/>
<name>A0A0E9TLF7_ANGAN</name>